<protein>
    <recommendedName>
        <fullName evidence="4">PEP-CTERM sorting domain-containing protein</fullName>
    </recommendedName>
</protein>
<dbReference type="EMBL" id="JAHWDQ010000007">
    <property type="protein sequence ID" value="MBW2942696.1"/>
    <property type="molecule type" value="Genomic_DNA"/>
</dbReference>
<name>A0ABS6VWG4_9GAMM</name>
<evidence type="ECO:0000256" key="1">
    <source>
        <dbReference type="SAM" id="SignalP"/>
    </source>
</evidence>
<comment type="caution">
    <text evidence="2">The sequence shown here is derived from an EMBL/GenBank/DDBJ whole genome shotgun (WGS) entry which is preliminary data.</text>
</comment>
<evidence type="ECO:0000313" key="2">
    <source>
        <dbReference type="EMBL" id="MBW2942696.1"/>
    </source>
</evidence>
<feature type="chain" id="PRO_5045246669" description="PEP-CTERM sorting domain-containing protein" evidence="1">
    <location>
        <begin position="20"/>
        <end position="180"/>
    </location>
</feature>
<organism evidence="2 3">
    <name type="scientific">Zhongshania aquimaris</name>
    <dbReference type="NCBI Taxonomy" id="2857107"/>
    <lineage>
        <taxon>Bacteria</taxon>
        <taxon>Pseudomonadati</taxon>
        <taxon>Pseudomonadota</taxon>
        <taxon>Gammaproteobacteria</taxon>
        <taxon>Cellvibrionales</taxon>
        <taxon>Spongiibacteraceae</taxon>
        <taxon>Zhongshania</taxon>
    </lineage>
</organism>
<sequence length="180" mass="18428">MKRMIPALLLAGVAGTSWAQIPLGSLSGSALSPNILLSSFNNIDDATNALVSGDGYRGDGMRGALLAALNPDGTDGGNVTQGFNNGNPALQGFALKLVNGTPASPLADAYVLGTDMVYDILLPAYLQMDEPTAMLVAAGEPLTRPLYETLMGAMFSIDLNFEGSGLPSLGTGSPLDGLPQ</sequence>
<dbReference type="RefSeq" id="WP_219044942.1">
    <property type="nucleotide sequence ID" value="NZ_JAHWDQ010000007.1"/>
</dbReference>
<evidence type="ECO:0000313" key="3">
    <source>
        <dbReference type="Proteomes" id="UP001166291"/>
    </source>
</evidence>
<evidence type="ECO:0008006" key="4">
    <source>
        <dbReference type="Google" id="ProtNLM"/>
    </source>
</evidence>
<keyword evidence="1" id="KW-0732">Signal</keyword>
<gene>
    <name evidence="2" type="ORF">KXJ70_17995</name>
</gene>
<reference evidence="2" key="1">
    <citation type="submission" date="2021-07" db="EMBL/GenBank/DDBJ databases">
        <title>Zhongshania sp. CAU 1632 isolated from seawater.</title>
        <authorList>
            <person name="Kim W."/>
        </authorList>
    </citation>
    <scope>NUCLEOTIDE SEQUENCE</scope>
    <source>
        <strain evidence="2">CAU 1632</strain>
    </source>
</reference>
<feature type="signal peptide" evidence="1">
    <location>
        <begin position="1"/>
        <end position="19"/>
    </location>
</feature>
<keyword evidence="3" id="KW-1185">Reference proteome</keyword>
<dbReference type="Proteomes" id="UP001166291">
    <property type="component" value="Unassembled WGS sequence"/>
</dbReference>
<proteinExistence type="predicted"/>
<accession>A0ABS6VWG4</accession>